<dbReference type="AlphaFoldDB" id="A0A9D2T610"/>
<evidence type="ECO:0000256" key="6">
    <source>
        <dbReference type="ARBA" id="ARBA00023136"/>
    </source>
</evidence>
<name>A0A9D2T610_9FIRM</name>
<feature type="domain" description="ABC transmembrane type-1" evidence="8">
    <location>
        <begin position="81"/>
        <end position="276"/>
    </location>
</feature>
<proteinExistence type="predicted"/>
<evidence type="ECO:0000256" key="7">
    <source>
        <dbReference type="SAM" id="Phobius"/>
    </source>
</evidence>
<dbReference type="PANTHER" id="PTHR43744:SF9">
    <property type="entry name" value="POLYGALACTURONAN_RHAMNOGALACTURONAN TRANSPORT SYSTEM PERMEASE PROTEIN YTCP"/>
    <property type="match status" value="1"/>
</dbReference>
<dbReference type="Gene3D" id="1.10.3720.10">
    <property type="entry name" value="MetI-like"/>
    <property type="match status" value="1"/>
</dbReference>
<keyword evidence="3" id="KW-1003">Cell membrane</keyword>
<dbReference type="SUPFAM" id="SSF161098">
    <property type="entry name" value="MetI-like"/>
    <property type="match status" value="1"/>
</dbReference>
<reference evidence="9" key="2">
    <citation type="submission" date="2021-04" db="EMBL/GenBank/DDBJ databases">
        <authorList>
            <person name="Gilroy R."/>
        </authorList>
    </citation>
    <scope>NUCLEOTIDE SEQUENCE</scope>
    <source>
        <strain evidence="9">ChiSjej5B23-2810</strain>
    </source>
</reference>
<keyword evidence="2" id="KW-0813">Transport</keyword>
<dbReference type="GO" id="GO:0055085">
    <property type="term" value="P:transmembrane transport"/>
    <property type="evidence" value="ECO:0007669"/>
    <property type="project" value="InterPro"/>
</dbReference>
<dbReference type="CDD" id="cd06261">
    <property type="entry name" value="TM_PBP2"/>
    <property type="match status" value="1"/>
</dbReference>
<dbReference type="EMBL" id="DWWN01000065">
    <property type="protein sequence ID" value="HJC46335.1"/>
    <property type="molecule type" value="Genomic_DNA"/>
</dbReference>
<feature type="transmembrane region" description="Helical" evidence="7">
    <location>
        <begin position="117"/>
        <end position="138"/>
    </location>
</feature>
<evidence type="ECO:0000256" key="3">
    <source>
        <dbReference type="ARBA" id="ARBA00022475"/>
    </source>
</evidence>
<organism evidence="9 10">
    <name type="scientific">Candidatus Faecalibacterium faecigallinarum</name>
    <dbReference type="NCBI Taxonomy" id="2838577"/>
    <lineage>
        <taxon>Bacteria</taxon>
        <taxon>Bacillati</taxon>
        <taxon>Bacillota</taxon>
        <taxon>Clostridia</taxon>
        <taxon>Eubacteriales</taxon>
        <taxon>Oscillospiraceae</taxon>
        <taxon>Faecalibacterium</taxon>
    </lineage>
</organism>
<gene>
    <name evidence="9" type="ORF">H9703_09450</name>
</gene>
<dbReference type="InterPro" id="IPR000515">
    <property type="entry name" value="MetI-like"/>
</dbReference>
<evidence type="ECO:0000313" key="9">
    <source>
        <dbReference type="EMBL" id="HJC46335.1"/>
    </source>
</evidence>
<evidence type="ECO:0000259" key="8">
    <source>
        <dbReference type="PROSITE" id="PS50928"/>
    </source>
</evidence>
<dbReference type="Proteomes" id="UP000823906">
    <property type="component" value="Unassembled WGS sequence"/>
</dbReference>
<evidence type="ECO:0000256" key="4">
    <source>
        <dbReference type="ARBA" id="ARBA00022692"/>
    </source>
</evidence>
<protein>
    <submittedName>
        <fullName evidence="9">Carbohydrate ABC transporter permease</fullName>
    </submittedName>
</protein>
<dbReference type="PANTHER" id="PTHR43744">
    <property type="entry name" value="ABC TRANSPORTER PERMEASE PROTEIN MG189-RELATED-RELATED"/>
    <property type="match status" value="1"/>
</dbReference>
<accession>A0A9D2T610</accession>
<dbReference type="GO" id="GO:0005886">
    <property type="term" value="C:plasma membrane"/>
    <property type="evidence" value="ECO:0007669"/>
    <property type="project" value="UniProtKB-SubCell"/>
</dbReference>
<reference evidence="9" key="1">
    <citation type="journal article" date="2021" name="PeerJ">
        <title>Extensive microbial diversity within the chicken gut microbiome revealed by metagenomics and culture.</title>
        <authorList>
            <person name="Gilroy R."/>
            <person name="Ravi A."/>
            <person name="Getino M."/>
            <person name="Pursley I."/>
            <person name="Horton D.L."/>
            <person name="Alikhan N.F."/>
            <person name="Baker D."/>
            <person name="Gharbi K."/>
            <person name="Hall N."/>
            <person name="Watson M."/>
            <person name="Adriaenssens E.M."/>
            <person name="Foster-Nyarko E."/>
            <person name="Jarju S."/>
            <person name="Secka A."/>
            <person name="Antonio M."/>
            <person name="Oren A."/>
            <person name="Chaudhuri R.R."/>
            <person name="La Ragione R."/>
            <person name="Hildebrand F."/>
            <person name="Pallen M.J."/>
        </authorList>
    </citation>
    <scope>NUCLEOTIDE SEQUENCE</scope>
    <source>
        <strain evidence="9">ChiSjej5B23-2810</strain>
    </source>
</reference>
<feature type="transmembrane region" description="Helical" evidence="7">
    <location>
        <begin position="20"/>
        <end position="40"/>
    </location>
</feature>
<feature type="transmembrane region" description="Helical" evidence="7">
    <location>
        <begin position="262"/>
        <end position="282"/>
    </location>
</feature>
<evidence type="ECO:0000256" key="5">
    <source>
        <dbReference type="ARBA" id="ARBA00022989"/>
    </source>
</evidence>
<keyword evidence="5 7" id="KW-1133">Transmembrane helix</keyword>
<keyword evidence="6 7" id="KW-0472">Membrane</keyword>
<evidence type="ECO:0000313" key="10">
    <source>
        <dbReference type="Proteomes" id="UP000823906"/>
    </source>
</evidence>
<sequence length="297" mass="33147">MARTKNKIKSTTEDRVFDGVSFVVIAILIFVCFYPIWYVFCASLTDPTIVAGAGGILLFPQKITLDAYKRVFADAEIWRGLLNTIFYTVVGTALNVILTAMLAYTLSRKNLLFKKPLTVFVTFTMFFNGGMIPTYLVIRDLGLLDSRVAVLLPGLVSVFNFINMRTHFESLPAELEESAKLDGANHWTIFTRVILPISGATMAVMVLFYGVAHWNSWFREMLYLPNSRDLWPLALITREIILSSSNAAMSDGAVMTQEMADAIKYATIIVTTLPILCLYPFLQKYFAKGVTVGAVKG</sequence>
<feature type="transmembrane region" description="Helical" evidence="7">
    <location>
        <begin position="189"/>
        <end position="210"/>
    </location>
</feature>
<feature type="transmembrane region" description="Helical" evidence="7">
    <location>
        <begin position="85"/>
        <end position="105"/>
    </location>
</feature>
<evidence type="ECO:0000256" key="2">
    <source>
        <dbReference type="ARBA" id="ARBA00022448"/>
    </source>
</evidence>
<keyword evidence="4 7" id="KW-0812">Transmembrane</keyword>
<dbReference type="PROSITE" id="PS50928">
    <property type="entry name" value="ABC_TM1"/>
    <property type="match status" value="1"/>
</dbReference>
<dbReference type="InterPro" id="IPR035906">
    <property type="entry name" value="MetI-like_sf"/>
</dbReference>
<evidence type="ECO:0000256" key="1">
    <source>
        <dbReference type="ARBA" id="ARBA00004651"/>
    </source>
</evidence>
<comment type="caution">
    <text evidence="9">The sequence shown here is derived from an EMBL/GenBank/DDBJ whole genome shotgun (WGS) entry which is preliminary data.</text>
</comment>
<comment type="subcellular location">
    <subcellularLocation>
        <location evidence="1">Cell membrane</location>
        <topology evidence="1">Multi-pass membrane protein</topology>
    </subcellularLocation>
</comment>